<dbReference type="OrthoDB" id="505641at2"/>
<dbReference type="Pfam" id="PF20254">
    <property type="entry name" value="DMFA2_C"/>
    <property type="match status" value="1"/>
</dbReference>
<protein>
    <recommendedName>
        <fullName evidence="1">N,N-dimethylformamidase beta subunit-like C-terminal domain-containing protein</fullName>
    </recommendedName>
</protein>
<gene>
    <name evidence="2" type="ORF">E1212_04110</name>
</gene>
<organism evidence="2 3">
    <name type="scientific">Jiangella ureilytica</name>
    <dbReference type="NCBI Taxonomy" id="2530374"/>
    <lineage>
        <taxon>Bacteria</taxon>
        <taxon>Bacillati</taxon>
        <taxon>Actinomycetota</taxon>
        <taxon>Actinomycetes</taxon>
        <taxon>Jiangellales</taxon>
        <taxon>Jiangellaceae</taxon>
        <taxon>Jiangella</taxon>
    </lineage>
</organism>
<accession>A0A4R4RV86</accession>
<dbReference type="AlphaFoldDB" id="A0A4R4RV86"/>
<dbReference type="Proteomes" id="UP000295621">
    <property type="component" value="Unassembled WGS sequence"/>
</dbReference>
<dbReference type="EMBL" id="SMKL01000006">
    <property type="protein sequence ID" value="TDC53980.1"/>
    <property type="molecule type" value="Genomic_DNA"/>
</dbReference>
<evidence type="ECO:0000313" key="3">
    <source>
        <dbReference type="Proteomes" id="UP000295621"/>
    </source>
</evidence>
<reference evidence="2 3" key="1">
    <citation type="submission" date="2019-02" db="EMBL/GenBank/DDBJ databases">
        <title>Draft genome sequences of novel Actinobacteria.</title>
        <authorList>
            <person name="Sahin N."/>
            <person name="Ay H."/>
            <person name="Saygin H."/>
        </authorList>
    </citation>
    <scope>NUCLEOTIDE SEQUENCE [LARGE SCALE GENOMIC DNA]</scope>
    <source>
        <strain evidence="2 3">KC603</strain>
    </source>
</reference>
<evidence type="ECO:0000259" key="1">
    <source>
        <dbReference type="Pfam" id="PF20254"/>
    </source>
</evidence>
<name>A0A4R4RV86_9ACTN</name>
<dbReference type="InterPro" id="IPR046540">
    <property type="entry name" value="DMFA2_C"/>
</dbReference>
<sequence>MAASYLGGNGFYWFVGLDPEEGHTIEVRRCGASTRAWESEPGEWHLSTTGDLGGLWRMRGRPPQALLGVGFTAQGQGPGRPYARQPDSRSERATFIFAGVEDEMIGNFSNAVNAFGAAGFEIDRVDHDLGTPAHALVIVAPPASPTDFCTRWTTCS</sequence>
<proteinExistence type="predicted"/>
<feature type="domain" description="N,N-dimethylformamidase beta subunit-like C-terminal" evidence="1">
    <location>
        <begin position="4"/>
        <end position="140"/>
    </location>
</feature>
<keyword evidence="3" id="KW-1185">Reference proteome</keyword>
<evidence type="ECO:0000313" key="2">
    <source>
        <dbReference type="EMBL" id="TDC53980.1"/>
    </source>
</evidence>
<comment type="caution">
    <text evidence="2">The sequence shown here is derived from an EMBL/GenBank/DDBJ whole genome shotgun (WGS) entry which is preliminary data.</text>
</comment>